<organism evidence="1 2">
    <name type="scientific">Potamilus streckersoni</name>
    <dbReference type="NCBI Taxonomy" id="2493646"/>
    <lineage>
        <taxon>Eukaryota</taxon>
        <taxon>Metazoa</taxon>
        <taxon>Spiralia</taxon>
        <taxon>Lophotrochozoa</taxon>
        <taxon>Mollusca</taxon>
        <taxon>Bivalvia</taxon>
        <taxon>Autobranchia</taxon>
        <taxon>Heteroconchia</taxon>
        <taxon>Palaeoheterodonta</taxon>
        <taxon>Unionida</taxon>
        <taxon>Unionoidea</taxon>
        <taxon>Unionidae</taxon>
        <taxon>Ambleminae</taxon>
        <taxon>Lampsilini</taxon>
        <taxon>Potamilus</taxon>
    </lineage>
</organism>
<protein>
    <submittedName>
        <fullName evidence="1">Uncharacterized protein</fullName>
    </submittedName>
</protein>
<reference evidence="1" key="2">
    <citation type="journal article" date="2021" name="Genome Biol. Evol.">
        <title>Developing a high-quality reference genome for a parasitic bivalve with doubly uniparental inheritance (Bivalvia: Unionida).</title>
        <authorList>
            <person name="Smith C.H."/>
        </authorList>
    </citation>
    <scope>NUCLEOTIDE SEQUENCE</scope>
    <source>
        <strain evidence="1">CHS0354</strain>
        <tissue evidence="1">Mantle</tissue>
    </source>
</reference>
<evidence type="ECO:0000313" key="2">
    <source>
        <dbReference type="Proteomes" id="UP001195483"/>
    </source>
</evidence>
<gene>
    <name evidence="1" type="ORF">CHS0354_007933</name>
</gene>
<proteinExistence type="predicted"/>
<name>A0AAE0S8X8_9BIVA</name>
<dbReference type="EMBL" id="JAEAOA010000534">
    <property type="protein sequence ID" value="KAK3587442.1"/>
    <property type="molecule type" value="Genomic_DNA"/>
</dbReference>
<reference evidence="1" key="1">
    <citation type="journal article" date="2021" name="Genome Biol. Evol.">
        <title>A High-Quality Reference Genome for a Parasitic Bivalve with Doubly Uniparental Inheritance (Bivalvia: Unionida).</title>
        <authorList>
            <person name="Smith C.H."/>
        </authorList>
    </citation>
    <scope>NUCLEOTIDE SEQUENCE</scope>
    <source>
        <strain evidence="1">CHS0354</strain>
    </source>
</reference>
<dbReference type="Proteomes" id="UP001195483">
    <property type="component" value="Unassembled WGS sequence"/>
</dbReference>
<sequence>MRLATTGLETVWLKDVTQTLQSDKRELSDPDLPDQLTFHLKRGADVLAFKLRRNYDIDPNADIYVVQNMKDGQSALRKSEFLEKEVFVMIGSTFTKKRETTEAPIGGS</sequence>
<evidence type="ECO:0000313" key="1">
    <source>
        <dbReference type="EMBL" id="KAK3587442.1"/>
    </source>
</evidence>
<dbReference type="AlphaFoldDB" id="A0AAE0S8X8"/>
<reference evidence="1" key="3">
    <citation type="submission" date="2023-05" db="EMBL/GenBank/DDBJ databases">
        <authorList>
            <person name="Smith C.H."/>
        </authorList>
    </citation>
    <scope>NUCLEOTIDE SEQUENCE</scope>
    <source>
        <strain evidence="1">CHS0354</strain>
        <tissue evidence="1">Mantle</tissue>
    </source>
</reference>
<accession>A0AAE0S8X8</accession>
<comment type="caution">
    <text evidence="1">The sequence shown here is derived from an EMBL/GenBank/DDBJ whole genome shotgun (WGS) entry which is preliminary data.</text>
</comment>
<keyword evidence="2" id="KW-1185">Reference proteome</keyword>